<dbReference type="InterPro" id="IPR044666">
    <property type="entry name" value="Cyclophilin_A-like"/>
</dbReference>
<dbReference type="PANTHER" id="PTHR45625:SF3">
    <property type="entry name" value="PEPTIDYL-PROLYL CIS-TRANS ISOMERASE B-RELATED"/>
    <property type="match status" value="1"/>
</dbReference>
<dbReference type="InterPro" id="IPR002130">
    <property type="entry name" value="Cyclophilin-type_PPIase_dom"/>
</dbReference>
<dbReference type="InterPro" id="IPR029000">
    <property type="entry name" value="Cyclophilin-like_dom_sf"/>
</dbReference>
<evidence type="ECO:0000256" key="1">
    <source>
        <dbReference type="ARBA" id="ARBA00002388"/>
    </source>
</evidence>
<dbReference type="PANTHER" id="PTHR45625">
    <property type="entry name" value="PEPTIDYL-PROLYL CIS-TRANS ISOMERASE-RELATED"/>
    <property type="match status" value="1"/>
</dbReference>
<feature type="region of interest" description="Disordered" evidence="3">
    <location>
        <begin position="30"/>
        <end position="75"/>
    </location>
</feature>
<reference evidence="5" key="1">
    <citation type="journal article" date="2014" name="Int. J. Syst. Evol. Microbiol.">
        <title>Complete genome sequence of Corynebacterium casei LMG S-19264T (=DSM 44701T), isolated from a smear-ripened cheese.</title>
        <authorList>
            <consortium name="US DOE Joint Genome Institute (JGI-PGF)"/>
            <person name="Walter F."/>
            <person name="Albersmeier A."/>
            <person name="Kalinowski J."/>
            <person name="Ruckert C."/>
        </authorList>
    </citation>
    <scope>NUCLEOTIDE SEQUENCE</scope>
    <source>
        <strain evidence="5">VKM Ac-1958</strain>
    </source>
</reference>
<name>A0A9W6M7R3_9MICO</name>
<reference evidence="5" key="2">
    <citation type="submission" date="2023-01" db="EMBL/GenBank/DDBJ databases">
        <authorList>
            <person name="Sun Q."/>
            <person name="Evtushenko L."/>
        </authorList>
    </citation>
    <scope>NUCLEOTIDE SEQUENCE</scope>
    <source>
        <strain evidence="5">VKM Ac-1958</strain>
    </source>
</reference>
<protein>
    <recommendedName>
        <fullName evidence="2">Peptidyl-prolyl cis-trans isomerase</fullName>
        <shortName evidence="2">PPIase</shortName>
        <ecNumber evidence="2">5.2.1.8</ecNumber>
    </recommendedName>
</protein>
<proteinExistence type="inferred from homology"/>
<sequence length="231" mass="23136">MRLTSSPGLRRSLLALAAASALALTGCASNPGSPESLGPSSDDVAASGACSYPETKGRPAAKPVDAPHTDPTHSGAVAATVSTSVGDLAVTLDADAAPCTVNSFLSLAEQGYFDDTSCHRLTVRGIYVLQCGDPTASGTGGPGYSFPDELSGSETYGAGTLAMANSGPDTNGSQFFVVYAPTDLPPNYTVFGQLNETSTNTVAEIAKAGTESGSPDGAPKTPVSITGITLK</sequence>
<feature type="domain" description="PPIase cyclophilin-type" evidence="4">
    <location>
        <begin position="82"/>
        <end position="230"/>
    </location>
</feature>
<evidence type="ECO:0000256" key="2">
    <source>
        <dbReference type="RuleBase" id="RU363019"/>
    </source>
</evidence>
<keyword evidence="2" id="KW-0732">Signal</keyword>
<organism evidence="5 6">
    <name type="scientific">Microbacterium keratanolyticum</name>
    <dbReference type="NCBI Taxonomy" id="67574"/>
    <lineage>
        <taxon>Bacteria</taxon>
        <taxon>Bacillati</taxon>
        <taxon>Actinomycetota</taxon>
        <taxon>Actinomycetes</taxon>
        <taxon>Micrococcales</taxon>
        <taxon>Microbacteriaceae</taxon>
        <taxon>Microbacterium</taxon>
    </lineage>
</organism>
<dbReference type="EC" id="5.2.1.8" evidence="2"/>
<dbReference type="PROSITE" id="PS51257">
    <property type="entry name" value="PROKAR_LIPOPROTEIN"/>
    <property type="match status" value="1"/>
</dbReference>
<dbReference type="AlphaFoldDB" id="A0A9W6M7R3"/>
<dbReference type="Proteomes" id="UP001142325">
    <property type="component" value="Unassembled WGS sequence"/>
</dbReference>
<gene>
    <name evidence="5" type="primary">ppiB</name>
    <name evidence="5" type="ORF">GCM10017596_00390</name>
</gene>
<dbReference type="GO" id="GO:0003755">
    <property type="term" value="F:peptidyl-prolyl cis-trans isomerase activity"/>
    <property type="evidence" value="ECO:0007669"/>
    <property type="project" value="UniProtKB-UniRule"/>
</dbReference>
<feature type="signal peptide" evidence="2">
    <location>
        <begin position="1"/>
        <end position="23"/>
    </location>
</feature>
<comment type="similarity">
    <text evidence="2">Belongs to the cyclophilin-type PPIase family.</text>
</comment>
<evidence type="ECO:0000313" key="5">
    <source>
        <dbReference type="EMBL" id="GLK00324.1"/>
    </source>
</evidence>
<keyword evidence="6" id="KW-1185">Reference proteome</keyword>
<evidence type="ECO:0000313" key="6">
    <source>
        <dbReference type="Proteomes" id="UP001142325"/>
    </source>
</evidence>
<dbReference type="SUPFAM" id="SSF50891">
    <property type="entry name" value="Cyclophilin-like"/>
    <property type="match status" value="1"/>
</dbReference>
<dbReference type="RefSeq" id="WP_271171440.1">
    <property type="nucleotide sequence ID" value="NZ_BAAAUM010000001.1"/>
</dbReference>
<comment type="catalytic activity">
    <reaction evidence="2">
        <text>[protein]-peptidylproline (omega=180) = [protein]-peptidylproline (omega=0)</text>
        <dbReference type="Rhea" id="RHEA:16237"/>
        <dbReference type="Rhea" id="RHEA-COMP:10747"/>
        <dbReference type="Rhea" id="RHEA-COMP:10748"/>
        <dbReference type="ChEBI" id="CHEBI:83833"/>
        <dbReference type="ChEBI" id="CHEBI:83834"/>
        <dbReference type="EC" id="5.2.1.8"/>
    </reaction>
</comment>
<dbReference type="Gene3D" id="2.40.100.10">
    <property type="entry name" value="Cyclophilin-like"/>
    <property type="match status" value="1"/>
</dbReference>
<dbReference type="PRINTS" id="PR00153">
    <property type="entry name" value="CSAPPISMRASE"/>
</dbReference>
<comment type="function">
    <text evidence="1 2">PPIases accelerate the folding of proteins. It catalyzes the cis-trans isomerization of proline imidic peptide bonds in oligopeptides.</text>
</comment>
<feature type="region of interest" description="Disordered" evidence="3">
    <location>
        <begin position="208"/>
        <end position="231"/>
    </location>
</feature>
<evidence type="ECO:0000259" key="4">
    <source>
        <dbReference type="PROSITE" id="PS50072"/>
    </source>
</evidence>
<keyword evidence="2 5" id="KW-0413">Isomerase</keyword>
<feature type="chain" id="PRO_5041020349" description="Peptidyl-prolyl cis-trans isomerase" evidence="2">
    <location>
        <begin position="24"/>
        <end position="231"/>
    </location>
</feature>
<accession>A0A9W6M7R3</accession>
<keyword evidence="2" id="KW-0697">Rotamase</keyword>
<dbReference type="Pfam" id="PF00160">
    <property type="entry name" value="Pro_isomerase"/>
    <property type="match status" value="1"/>
</dbReference>
<dbReference type="PROSITE" id="PS50072">
    <property type="entry name" value="CSA_PPIASE_2"/>
    <property type="match status" value="1"/>
</dbReference>
<dbReference type="EMBL" id="BSET01000001">
    <property type="protein sequence ID" value="GLK00324.1"/>
    <property type="molecule type" value="Genomic_DNA"/>
</dbReference>
<comment type="caution">
    <text evidence="5">The sequence shown here is derived from an EMBL/GenBank/DDBJ whole genome shotgun (WGS) entry which is preliminary data.</text>
</comment>
<evidence type="ECO:0000256" key="3">
    <source>
        <dbReference type="SAM" id="MobiDB-lite"/>
    </source>
</evidence>
<dbReference type="CDD" id="cd00317">
    <property type="entry name" value="cyclophilin"/>
    <property type="match status" value="1"/>
</dbReference>